<dbReference type="EMBL" id="CP002745">
    <property type="protein sequence ID" value="AEK63142.1"/>
    <property type="molecule type" value="Genomic_DNA"/>
</dbReference>
<reference evidence="2 3" key="5">
    <citation type="journal article" date="2011" name="ISME J.">
        <title>Dual transcriptional profiling of a bacterial/fungal confrontation: Collimonas fungivorans versus Aspergillus niger.</title>
        <authorList>
            <person name="Mela F."/>
            <person name="Fritsche K."/>
            <person name="de Boer W."/>
            <person name="van Veen J.A."/>
            <person name="de Graaff L.H."/>
            <person name="van den Berg M."/>
            <person name="Leveau J.H."/>
        </authorList>
    </citation>
    <scope>NUCLEOTIDE SEQUENCE [LARGE SCALE GENOMIC DNA]</scope>
    <source>
        <strain evidence="2 3">Ter331</strain>
    </source>
</reference>
<dbReference type="Pfam" id="PF06983">
    <property type="entry name" value="3-dmu-9_3-mt"/>
    <property type="match status" value="1"/>
</dbReference>
<dbReference type="KEGG" id="cfu:CFU_3318"/>
<dbReference type="InterPro" id="IPR029068">
    <property type="entry name" value="Glyas_Bleomycin-R_OHBP_Dase"/>
</dbReference>
<dbReference type="AlphaFoldDB" id="G0AAC8"/>
<keyword evidence="2" id="KW-0830">Ubiquinone</keyword>
<dbReference type="STRING" id="1005048.CFU_3318"/>
<evidence type="ECO:0000259" key="1">
    <source>
        <dbReference type="Pfam" id="PF06983"/>
    </source>
</evidence>
<dbReference type="CDD" id="cd06588">
    <property type="entry name" value="PhnB_like"/>
    <property type="match status" value="1"/>
</dbReference>
<reference evidence="2 3" key="4">
    <citation type="journal article" date="2010" name="Environ. Microbiol.">
        <title>The bacterial genus Collimonas: mycophagy, weathering and other adaptive solutions to life in oligotrophic soil environments.</title>
        <authorList>
            <person name="Leveau J.H."/>
            <person name="Uroz S."/>
            <person name="de Boer W."/>
        </authorList>
    </citation>
    <scope>NUCLEOTIDE SEQUENCE [LARGE SCALE GENOMIC DNA]</scope>
    <source>
        <strain evidence="2 3">Ter331</strain>
    </source>
</reference>
<keyword evidence="2" id="KW-0489">Methyltransferase</keyword>
<accession>G0AAC8</accession>
<organism evidence="2 3">
    <name type="scientific">Collimonas fungivorans (strain Ter331)</name>
    <dbReference type="NCBI Taxonomy" id="1005048"/>
    <lineage>
        <taxon>Bacteria</taxon>
        <taxon>Pseudomonadati</taxon>
        <taxon>Pseudomonadota</taxon>
        <taxon>Betaproteobacteria</taxon>
        <taxon>Burkholderiales</taxon>
        <taxon>Oxalobacteraceae</taxon>
        <taxon>Collimonas</taxon>
    </lineage>
</organism>
<evidence type="ECO:0000313" key="2">
    <source>
        <dbReference type="EMBL" id="AEK63142.1"/>
    </source>
</evidence>
<dbReference type="Proteomes" id="UP000008392">
    <property type="component" value="Chromosome"/>
</dbReference>
<proteinExistence type="predicted"/>
<reference evidence="3" key="6">
    <citation type="submission" date="2011-05" db="EMBL/GenBank/DDBJ databases">
        <title>Complete sequence of Collimonas fungivorans Ter331.</title>
        <authorList>
            <person name="Leveau J.H."/>
        </authorList>
    </citation>
    <scope>NUCLEOTIDE SEQUENCE [LARGE SCALE GENOMIC DNA]</scope>
    <source>
        <strain evidence="3">Ter331</strain>
    </source>
</reference>
<dbReference type="GO" id="GO:0008168">
    <property type="term" value="F:methyltransferase activity"/>
    <property type="evidence" value="ECO:0007669"/>
    <property type="project" value="UniProtKB-KW"/>
</dbReference>
<reference evidence="2 3" key="3">
    <citation type="journal article" date="2008" name="FEMS Microbiol. Ecol.">
        <title>Identification and characterization of genes underlying chitinolysis in Collimonas fungivorans Ter331.</title>
        <authorList>
            <person name="Fritsche K."/>
            <person name="de Boer W."/>
            <person name="Gerards S."/>
            <person name="van den Berg M."/>
            <person name="van Veen J.A."/>
            <person name="Leveau J.H."/>
        </authorList>
    </citation>
    <scope>NUCLEOTIDE SEQUENCE [LARGE SCALE GENOMIC DNA]</scope>
    <source>
        <strain evidence="2 3">Ter331</strain>
    </source>
</reference>
<dbReference type="Gene3D" id="3.10.180.10">
    <property type="entry name" value="2,3-Dihydroxybiphenyl 1,2-Dioxygenase, domain 1"/>
    <property type="match status" value="1"/>
</dbReference>
<dbReference type="PANTHER" id="PTHR33990">
    <property type="entry name" value="PROTEIN YJDN-RELATED"/>
    <property type="match status" value="1"/>
</dbReference>
<dbReference type="eggNOG" id="COG2764">
    <property type="taxonomic scope" value="Bacteria"/>
</dbReference>
<dbReference type="GO" id="GO:0032259">
    <property type="term" value="P:methylation"/>
    <property type="evidence" value="ECO:0007669"/>
    <property type="project" value="UniProtKB-KW"/>
</dbReference>
<feature type="domain" description="PhnB-like" evidence="1">
    <location>
        <begin position="21"/>
        <end position="145"/>
    </location>
</feature>
<evidence type="ECO:0000313" key="3">
    <source>
        <dbReference type="Proteomes" id="UP000008392"/>
    </source>
</evidence>
<keyword evidence="2" id="KW-0808">Transferase</keyword>
<keyword evidence="3" id="KW-1185">Reference proteome</keyword>
<dbReference type="PANTHER" id="PTHR33990:SF1">
    <property type="entry name" value="PROTEIN YJDN"/>
    <property type="match status" value="1"/>
</dbReference>
<reference evidence="2 3" key="1">
    <citation type="journal article" date="2004" name="Environ. Microbiol.">
        <title>Phylogeny-function analysis of (meta)genomic libraries: screening for expression of ribosomal RNA genes by large-insert library fluorescent in situ hybridization (LIL-FISH).</title>
        <authorList>
            <person name="Leveau J.H."/>
            <person name="Gerards S."/>
            <person name="de Boer W."/>
            <person name="van Veen J.A."/>
        </authorList>
    </citation>
    <scope>NUCLEOTIDE SEQUENCE [LARGE SCALE GENOMIC DNA]</scope>
    <source>
        <strain evidence="2 3">Ter331</strain>
    </source>
</reference>
<dbReference type="SUPFAM" id="SSF54593">
    <property type="entry name" value="Glyoxalase/Bleomycin resistance protein/Dihydroxybiphenyl dioxygenase"/>
    <property type="match status" value="1"/>
</dbReference>
<protein>
    <submittedName>
        <fullName evidence="2">PhnB protein putative DNA binding 3-demethylubiquinone-9 3-methyltransferase domain protein</fullName>
    </submittedName>
</protein>
<dbReference type="HOGENOM" id="CLU_046006_17_1_4"/>
<gene>
    <name evidence="2" type="ordered locus">CFU_3318</name>
</gene>
<name>G0AAC8_COLFT</name>
<sequence length="151" mass="16819">MTLFSLSIAGTEEINMLLNAYLNFNGQCDAAFKFYQQVLGGKIAFRLTNKETPMAEQTPPDRQDKIAHIRLELDGGVLMGSDCPPDYFEKMQGMVLSINVDTIADGARIFNALAKNGTVKMPYEKTFWAASFGMLEDQFGTPWMVNCEKDG</sequence>
<reference evidence="2 3" key="2">
    <citation type="journal article" date="2006" name="J. Microbiol. Methods">
        <title>Genomic flank-sequencing of plasposon insertion sites for rapid identification of functional genes.</title>
        <authorList>
            <person name="Leveau J.H."/>
            <person name="Gerards S."/>
            <person name="Fritsche K."/>
            <person name="Zondag G."/>
            <person name="van Veen J.A."/>
        </authorList>
    </citation>
    <scope>NUCLEOTIDE SEQUENCE [LARGE SCALE GENOMIC DNA]</scope>
    <source>
        <strain evidence="2 3">Ter331</strain>
    </source>
</reference>
<dbReference type="InterPro" id="IPR028973">
    <property type="entry name" value="PhnB-like"/>
</dbReference>